<reference evidence="5 6" key="1">
    <citation type="journal article" date="2015" name="Int. Biodeterior. Biodegradation">
        <title>Physiological and genetic screening methods for the isolation of methyl tert-butyl ether-degrading bacteria for bioremediation purposes.</title>
        <authorList>
            <person name="Guisado I.M."/>
            <person name="Purswani J."/>
            <person name="Gonzalez Lopez J."/>
            <person name="Pozo C."/>
        </authorList>
    </citation>
    <scope>NUCLEOTIDE SEQUENCE [LARGE SCALE GENOMIC DNA]</scope>
    <source>
        <strain evidence="5 6">SH7</strain>
    </source>
</reference>
<dbReference type="EC" id="3.5.1.1" evidence="2"/>
<gene>
    <name evidence="5" type="ORF">UQ64_16455</name>
</gene>
<comment type="similarity">
    <text evidence="1">Belongs to the asparaginase 1 family.</text>
</comment>
<proteinExistence type="inferred from homology"/>
<sequence length="77" mass="7994">MNGLQSKLAKTTVAAGLAFTLLFSATTMLPVSTTYAAEVTQTIEGTVKLPKVQVIATGGTIAGKSVDDRDFVNGRYG</sequence>
<evidence type="ECO:0000256" key="4">
    <source>
        <dbReference type="SAM" id="SignalP"/>
    </source>
</evidence>
<dbReference type="RefSeq" id="WP_060623973.1">
    <property type="nucleotide sequence ID" value="NZ_LCZJ02000023.1"/>
</dbReference>
<accession>A0A0W1AXM6</accession>
<dbReference type="GO" id="GO:0004067">
    <property type="term" value="F:asparaginase activity"/>
    <property type="evidence" value="ECO:0007669"/>
    <property type="project" value="UniProtKB-EC"/>
</dbReference>
<evidence type="ECO:0000256" key="3">
    <source>
        <dbReference type="PROSITE-ProRule" id="PRU10099"/>
    </source>
</evidence>
<comment type="caution">
    <text evidence="5">The sequence shown here is derived from an EMBL/GenBank/DDBJ whole genome shotgun (WGS) entry which is preliminary data.</text>
</comment>
<dbReference type="PROSITE" id="PS00144">
    <property type="entry name" value="ASN_GLN_ASE_1"/>
    <property type="match status" value="1"/>
</dbReference>
<organism evidence="5 6">
    <name type="scientific">Paenibacillus etheri</name>
    <dbReference type="NCBI Taxonomy" id="1306852"/>
    <lineage>
        <taxon>Bacteria</taxon>
        <taxon>Bacillati</taxon>
        <taxon>Bacillota</taxon>
        <taxon>Bacilli</taxon>
        <taxon>Bacillales</taxon>
        <taxon>Paenibacillaceae</taxon>
        <taxon>Paenibacillus</taxon>
    </lineage>
</organism>
<protein>
    <recommendedName>
        <fullName evidence="2">asparaginase</fullName>
        <ecNumber evidence="2">3.5.1.1</ecNumber>
    </recommendedName>
</protein>
<dbReference type="GO" id="GO:0006520">
    <property type="term" value="P:amino acid metabolic process"/>
    <property type="evidence" value="ECO:0007669"/>
    <property type="project" value="InterPro"/>
</dbReference>
<feature type="chain" id="PRO_5006920237" description="asparaginase" evidence="4">
    <location>
        <begin position="37"/>
        <end position="77"/>
    </location>
</feature>
<dbReference type="Proteomes" id="UP000054709">
    <property type="component" value="Unassembled WGS sequence"/>
</dbReference>
<feature type="active site" evidence="3">
    <location>
        <position position="60"/>
    </location>
</feature>
<keyword evidence="6" id="KW-1185">Reference proteome</keyword>
<dbReference type="InterPro" id="IPR020827">
    <property type="entry name" value="Asparaginase/glutaminase_AS1"/>
</dbReference>
<evidence type="ECO:0000256" key="1">
    <source>
        <dbReference type="ARBA" id="ARBA00010518"/>
    </source>
</evidence>
<dbReference type="AlphaFoldDB" id="A0A0W1AXM6"/>
<name>A0A0W1AXM6_9BACL</name>
<evidence type="ECO:0000313" key="6">
    <source>
        <dbReference type="Proteomes" id="UP000054709"/>
    </source>
</evidence>
<evidence type="ECO:0000256" key="2">
    <source>
        <dbReference type="ARBA" id="ARBA00012920"/>
    </source>
</evidence>
<keyword evidence="4" id="KW-0732">Signal</keyword>
<dbReference type="EMBL" id="LCZJ02000023">
    <property type="protein sequence ID" value="KTD86062.1"/>
    <property type="molecule type" value="Genomic_DNA"/>
</dbReference>
<feature type="signal peptide" evidence="4">
    <location>
        <begin position="1"/>
        <end position="36"/>
    </location>
</feature>
<evidence type="ECO:0000313" key="5">
    <source>
        <dbReference type="EMBL" id="KTD86062.1"/>
    </source>
</evidence>